<proteinExistence type="predicted"/>
<name>A0ABX8SAQ6_9ACTN</name>
<gene>
    <name evidence="1" type="ORF">KV203_05630</name>
</gene>
<accession>A0ABX8SAQ6</accession>
<evidence type="ECO:0000313" key="2">
    <source>
        <dbReference type="Proteomes" id="UP000887023"/>
    </source>
</evidence>
<organism evidence="1 2">
    <name type="scientific">Skermania pinensis</name>
    <dbReference type="NCBI Taxonomy" id="39122"/>
    <lineage>
        <taxon>Bacteria</taxon>
        <taxon>Bacillati</taxon>
        <taxon>Actinomycetota</taxon>
        <taxon>Actinomycetes</taxon>
        <taxon>Mycobacteriales</taxon>
        <taxon>Gordoniaceae</taxon>
        <taxon>Skermania</taxon>
    </lineage>
</organism>
<sequence length="308" mass="33806">MTGPACSACRRPTPDGVVLCTACFGQLVTALRSVPGVVADIAVAAARLDRATPGRIGGRSADTPLPERLGLRKPVADLADVVRRWAIITAAGHQVCPSRRHLTELALEARDQQHRPRDPAALALIPVQPVEIHALWLAHHPAWLRGHPSIGDAHQQITTAVARARAACDRPQLRFYGWCRTRDTAHEQQCGAELYAATDADLVACRRCGTKHPGDQLRDQLLMDARSALATREELLAVLHVYTGTPVPAGTFYSWRSRGRLRPAGWLHRDERYGDRITDHWISRTDPPVFRVGDALALLDKTPSTTTE</sequence>
<dbReference type="EMBL" id="CP079105">
    <property type="protein sequence ID" value="QXQ14863.1"/>
    <property type="molecule type" value="Genomic_DNA"/>
</dbReference>
<dbReference type="RefSeq" id="WP_157079990.1">
    <property type="nucleotide sequence ID" value="NZ_CP079105.1"/>
</dbReference>
<evidence type="ECO:0000313" key="1">
    <source>
        <dbReference type="EMBL" id="QXQ14863.1"/>
    </source>
</evidence>
<protein>
    <submittedName>
        <fullName evidence="1">Uncharacterized protein</fullName>
    </submittedName>
</protein>
<dbReference type="Proteomes" id="UP000887023">
    <property type="component" value="Chromosome"/>
</dbReference>
<reference evidence="1" key="1">
    <citation type="submission" date="2021-07" db="EMBL/GenBank/DDBJ databases">
        <title>Candidatus Kaistella beijingensis sp. nov. isolated from a municipal wastewater treatment plant is involved in sludge foaming.</title>
        <authorList>
            <person name="Song Y."/>
            <person name="Liu S.-J."/>
        </authorList>
    </citation>
    <scope>NUCLEOTIDE SEQUENCE</scope>
    <source>
        <strain evidence="1">DSM 43998</strain>
    </source>
</reference>
<keyword evidence="2" id="KW-1185">Reference proteome</keyword>